<evidence type="ECO:0000313" key="3">
    <source>
        <dbReference type="Proteomes" id="UP001141327"/>
    </source>
</evidence>
<feature type="compositionally biased region" description="Polar residues" evidence="1">
    <location>
        <begin position="293"/>
        <end position="306"/>
    </location>
</feature>
<feature type="compositionally biased region" description="Low complexity" evidence="1">
    <location>
        <begin position="266"/>
        <end position="276"/>
    </location>
</feature>
<name>A0ABQ8UE40_9EUKA</name>
<keyword evidence="3" id="KW-1185">Reference proteome</keyword>
<sequence length="347" mass="37174">MCMASLNHCWIMPGKDWVQESAKAGRFLPEETYGFRHTDNPLLNLRCYRAPSFVTQQHWVNIETLIKVFLPATPTNLPSVRLAVLAVFLPATLTHIPSVRLAVLTMLAVVVGRGVMVVDPSQADIVLLDSSHEYRNQPNAIPEEMQRIGAPATARPVTYENFLRMVPFPNPAPAPAPAPAPSPRSPSPVRKERPGSQPTPRAIGPVITLGDEDEEDNGAPVPATQAPSSKAGHSIRRAARKPHSSRAPPARPQDVIELGPEDEEPTSTTPPAAHPVVVDDDDDEGAAPGGVDATSSQRAAPATPSTARGKGSRKRPQKRAAPVTGGTATQARAKPRVEDDDTSEPEK</sequence>
<dbReference type="Proteomes" id="UP001141327">
    <property type="component" value="Unassembled WGS sequence"/>
</dbReference>
<feature type="compositionally biased region" description="Basic residues" evidence="1">
    <location>
        <begin position="233"/>
        <end position="244"/>
    </location>
</feature>
<feature type="compositionally biased region" description="Acidic residues" evidence="1">
    <location>
        <begin position="338"/>
        <end position="347"/>
    </location>
</feature>
<gene>
    <name evidence="2" type="ORF">PAPYR_9007</name>
</gene>
<protein>
    <submittedName>
        <fullName evidence="2">Uncharacterized protein</fullName>
    </submittedName>
</protein>
<reference evidence="2" key="1">
    <citation type="journal article" date="2022" name="bioRxiv">
        <title>Genomics of Preaxostyla Flagellates Illuminates Evolutionary Transitions and the Path Towards Mitochondrial Loss.</title>
        <authorList>
            <person name="Novak L.V.F."/>
            <person name="Treitli S.C."/>
            <person name="Pyrih J."/>
            <person name="Halakuc P."/>
            <person name="Pipaliya S.V."/>
            <person name="Vacek V."/>
            <person name="Brzon O."/>
            <person name="Soukal P."/>
            <person name="Eme L."/>
            <person name="Dacks J.B."/>
            <person name="Karnkowska A."/>
            <person name="Elias M."/>
            <person name="Hampl V."/>
        </authorList>
    </citation>
    <scope>NUCLEOTIDE SEQUENCE</scope>
    <source>
        <strain evidence="2">RCP-MX</strain>
    </source>
</reference>
<evidence type="ECO:0000313" key="2">
    <source>
        <dbReference type="EMBL" id="KAJ4455927.1"/>
    </source>
</evidence>
<proteinExistence type="predicted"/>
<comment type="caution">
    <text evidence="2">The sequence shown here is derived from an EMBL/GenBank/DDBJ whole genome shotgun (WGS) entry which is preliminary data.</text>
</comment>
<accession>A0ABQ8UE40</accession>
<feature type="region of interest" description="Disordered" evidence="1">
    <location>
        <begin position="173"/>
        <end position="347"/>
    </location>
</feature>
<feature type="compositionally biased region" description="Pro residues" evidence="1">
    <location>
        <begin position="173"/>
        <end position="186"/>
    </location>
</feature>
<evidence type="ECO:0000256" key="1">
    <source>
        <dbReference type="SAM" id="MobiDB-lite"/>
    </source>
</evidence>
<dbReference type="EMBL" id="JAPMOS010000088">
    <property type="protein sequence ID" value="KAJ4455927.1"/>
    <property type="molecule type" value="Genomic_DNA"/>
</dbReference>
<organism evidence="2 3">
    <name type="scientific">Paratrimastix pyriformis</name>
    <dbReference type="NCBI Taxonomy" id="342808"/>
    <lineage>
        <taxon>Eukaryota</taxon>
        <taxon>Metamonada</taxon>
        <taxon>Preaxostyla</taxon>
        <taxon>Paratrimastigidae</taxon>
        <taxon>Paratrimastix</taxon>
    </lineage>
</organism>